<reference evidence="1" key="1">
    <citation type="submission" date="2023-07" db="EMBL/GenBank/DDBJ databases">
        <title>A chromosome-level genome assembly of Lolium multiflorum.</title>
        <authorList>
            <person name="Chen Y."/>
            <person name="Copetti D."/>
            <person name="Kolliker R."/>
            <person name="Studer B."/>
        </authorList>
    </citation>
    <scope>NUCLEOTIDE SEQUENCE</scope>
    <source>
        <strain evidence="1">02402/16</strain>
        <tissue evidence="1">Leaf</tissue>
    </source>
</reference>
<dbReference type="AlphaFoldDB" id="A0AAD8TYF2"/>
<dbReference type="PANTHER" id="PTHR47150">
    <property type="entry name" value="OS12G0169200 PROTEIN"/>
    <property type="match status" value="1"/>
</dbReference>
<sequence length="111" mass="12914">MSRPLFVRLMEGVKIYDNYFVCKEDAIGKGSPVFDRLAHGESPDVHFEINGHQYNKGYYLVDFIYPPCATIVKTIWRTNDENQLRFAKEQKAARKDIKQVFGGLQDRWAIV</sequence>
<proteinExistence type="predicted"/>
<organism evidence="1 2">
    <name type="scientific">Lolium multiflorum</name>
    <name type="common">Italian ryegrass</name>
    <name type="synonym">Lolium perenne subsp. multiflorum</name>
    <dbReference type="NCBI Taxonomy" id="4521"/>
    <lineage>
        <taxon>Eukaryota</taxon>
        <taxon>Viridiplantae</taxon>
        <taxon>Streptophyta</taxon>
        <taxon>Embryophyta</taxon>
        <taxon>Tracheophyta</taxon>
        <taxon>Spermatophyta</taxon>
        <taxon>Magnoliopsida</taxon>
        <taxon>Liliopsida</taxon>
        <taxon>Poales</taxon>
        <taxon>Poaceae</taxon>
        <taxon>BOP clade</taxon>
        <taxon>Pooideae</taxon>
        <taxon>Poodae</taxon>
        <taxon>Poeae</taxon>
        <taxon>Poeae Chloroplast Group 2 (Poeae type)</taxon>
        <taxon>Loliodinae</taxon>
        <taxon>Loliinae</taxon>
        <taxon>Lolium</taxon>
    </lineage>
</organism>
<dbReference type="InterPro" id="IPR006912">
    <property type="entry name" value="Harbinger_derived_prot"/>
</dbReference>
<evidence type="ECO:0000313" key="2">
    <source>
        <dbReference type="Proteomes" id="UP001231189"/>
    </source>
</evidence>
<evidence type="ECO:0000313" key="1">
    <source>
        <dbReference type="EMBL" id="KAK1694374.1"/>
    </source>
</evidence>
<protein>
    <submittedName>
        <fullName evidence="1">Uncharacterized protein</fullName>
    </submittedName>
</protein>
<keyword evidence="2" id="KW-1185">Reference proteome</keyword>
<dbReference type="PANTHER" id="PTHR47150:SF6">
    <property type="entry name" value="OS01G0872900 PROTEIN"/>
    <property type="match status" value="1"/>
</dbReference>
<dbReference type="EMBL" id="JAUUTY010000001">
    <property type="protein sequence ID" value="KAK1694374.1"/>
    <property type="molecule type" value="Genomic_DNA"/>
</dbReference>
<name>A0AAD8TYF2_LOLMU</name>
<gene>
    <name evidence="1" type="ORF">QYE76_011071</name>
</gene>
<dbReference type="Proteomes" id="UP001231189">
    <property type="component" value="Unassembled WGS sequence"/>
</dbReference>
<comment type="caution">
    <text evidence="1">The sequence shown here is derived from an EMBL/GenBank/DDBJ whole genome shotgun (WGS) entry which is preliminary data.</text>
</comment>
<dbReference type="Pfam" id="PF04827">
    <property type="entry name" value="Plant_tran"/>
    <property type="match status" value="1"/>
</dbReference>
<accession>A0AAD8TYF2</accession>